<evidence type="ECO:0000313" key="2">
    <source>
        <dbReference type="EMBL" id="KAK9838030.1"/>
    </source>
</evidence>
<dbReference type="Proteomes" id="UP001438707">
    <property type="component" value="Unassembled WGS sequence"/>
</dbReference>
<feature type="region of interest" description="Disordered" evidence="1">
    <location>
        <begin position="1"/>
        <end position="98"/>
    </location>
</feature>
<proteinExistence type="predicted"/>
<keyword evidence="3" id="KW-1185">Reference proteome</keyword>
<feature type="compositionally biased region" description="Low complexity" evidence="1">
    <location>
        <begin position="23"/>
        <end position="34"/>
    </location>
</feature>
<evidence type="ECO:0000256" key="1">
    <source>
        <dbReference type="SAM" id="MobiDB-lite"/>
    </source>
</evidence>
<feature type="compositionally biased region" description="Low complexity" evidence="1">
    <location>
        <begin position="1"/>
        <end position="13"/>
    </location>
</feature>
<accession>A0AAW1RW73</accession>
<feature type="compositionally biased region" description="Basic residues" evidence="1">
    <location>
        <begin position="72"/>
        <end position="87"/>
    </location>
</feature>
<gene>
    <name evidence="2" type="ORF">WJX74_010025</name>
</gene>
<reference evidence="2 3" key="1">
    <citation type="journal article" date="2024" name="Nat. Commun.">
        <title>Phylogenomics reveals the evolutionary origins of lichenization in chlorophyte algae.</title>
        <authorList>
            <person name="Puginier C."/>
            <person name="Libourel C."/>
            <person name="Otte J."/>
            <person name="Skaloud P."/>
            <person name="Haon M."/>
            <person name="Grisel S."/>
            <person name="Petersen M."/>
            <person name="Berrin J.G."/>
            <person name="Delaux P.M."/>
            <person name="Dal Grande F."/>
            <person name="Keller J."/>
        </authorList>
    </citation>
    <scope>NUCLEOTIDE SEQUENCE [LARGE SCALE GENOMIC DNA]</scope>
    <source>
        <strain evidence="2 3">SAG 2145</strain>
    </source>
</reference>
<evidence type="ECO:0000313" key="3">
    <source>
        <dbReference type="Proteomes" id="UP001438707"/>
    </source>
</evidence>
<dbReference type="EMBL" id="JALJOS010000006">
    <property type="protein sequence ID" value="KAK9838030.1"/>
    <property type="molecule type" value="Genomic_DNA"/>
</dbReference>
<organism evidence="2 3">
    <name type="scientific">Apatococcus lobatus</name>
    <dbReference type="NCBI Taxonomy" id="904363"/>
    <lineage>
        <taxon>Eukaryota</taxon>
        <taxon>Viridiplantae</taxon>
        <taxon>Chlorophyta</taxon>
        <taxon>core chlorophytes</taxon>
        <taxon>Trebouxiophyceae</taxon>
        <taxon>Chlorellales</taxon>
        <taxon>Chlorellaceae</taxon>
        <taxon>Apatococcus</taxon>
    </lineage>
</organism>
<dbReference type="AlphaFoldDB" id="A0AAW1RW73"/>
<sequence>MNLSSAASGSLGLPELPSRGLQEPRTAAASSAERTAPRTDEIQSRAQSLPVEIAEGERGGSGTSESHEKAREKNRRNQRTFRQRQKAKAQQQDEELATANSRVAELEEQVTVLQQLLAPDLGSSSTGALALPAPGETSLEARIQASSSALQLDRALLLVKEGKLQGLIQQYLDEGGSLPASLPLSASLLAISDQPLSHARFIASRKQDLQSFTPGPGWDECTPAPMEQLYSAILEGRLDLRLPLANGQAPERAILLSRLVAMPAQQHMQLQAQYHACLAQAAPFCQDPQSSHSKHFQAVMGEAVALLAVFAECLPEQFLACQSVNMLDGVTKMPAPAFEALKAASLRISLDTNQLAAAQLLYDAYVQQAASLNADRQQLLAALQMTATTAAVAAPELSMPHTAVMLSTDGAKLACSQALQQEAYMHLSRSFVLRILTPRQAGLLAAASYPFLTEFPTVLGHIVSHSRQP</sequence>
<name>A0AAW1RW73_9CHLO</name>
<protein>
    <recommendedName>
        <fullName evidence="4">BZIP domain-containing protein</fullName>
    </recommendedName>
</protein>
<comment type="caution">
    <text evidence="2">The sequence shown here is derived from an EMBL/GenBank/DDBJ whole genome shotgun (WGS) entry which is preliminary data.</text>
</comment>
<evidence type="ECO:0008006" key="4">
    <source>
        <dbReference type="Google" id="ProtNLM"/>
    </source>
</evidence>